<keyword evidence="1" id="KW-0175">Coiled coil</keyword>
<organism evidence="3 4">
    <name type="scientific">Maioricimonas rarisocia</name>
    <dbReference type="NCBI Taxonomy" id="2528026"/>
    <lineage>
        <taxon>Bacteria</taxon>
        <taxon>Pseudomonadati</taxon>
        <taxon>Planctomycetota</taxon>
        <taxon>Planctomycetia</taxon>
        <taxon>Planctomycetales</taxon>
        <taxon>Planctomycetaceae</taxon>
        <taxon>Maioricimonas</taxon>
    </lineage>
</organism>
<evidence type="ECO:0000256" key="2">
    <source>
        <dbReference type="SAM" id="SignalP"/>
    </source>
</evidence>
<gene>
    <name evidence="3" type="ORF">Mal4_00790</name>
</gene>
<feature type="signal peptide" evidence="2">
    <location>
        <begin position="1"/>
        <end position="26"/>
    </location>
</feature>
<name>A0A517YZZ2_9PLAN</name>
<dbReference type="KEGG" id="mri:Mal4_00790"/>
<dbReference type="EMBL" id="CP036275">
    <property type="protein sequence ID" value="QDU35797.1"/>
    <property type="molecule type" value="Genomic_DNA"/>
</dbReference>
<dbReference type="AlphaFoldDB" id="A0A517YZZ2"/>
<evidence type="ECO:0000313" key="3">
    <source>
        <dbReference type="EMBL" id="QDU35797.1"/>
    </source>
</evidence>
<proteinExistence type="predicted"/>
<feature type="coiled-coil region" evidence="1">
    <location>
        <begin position="63"/>
        <end position="113"/>
    </location>
</feature>
<keyword evidence="4" id="KW-1185">Reference proteome</keyword>
<dbReference type="Proteomes" id="UP000320496">
    <property type="component" value="Chromosome"/>
</dbReference>
<sequence length="142" mass="14922" precursor="true">MIRNVSATLTCAALALALAGCTGGEAVEDQERFQLDRSPAEAAANEFRYIIDALNTALSTEGMASMKNELQSVMEDLENIDTEALEGDNKANAEQLKAKIRELAEKVNGGASESEVKEMLQELSDLAAKMPGGDGGGAAEEA</sequence>
<evidence type="ECO:0000313" key="4">
    <source>
        <dbReference type="Proteomes" id="UP000320496"/>
    </source>
</evidence>
<accession>A0A517YZZ2</accession>
<protein>
    <submittedName>
        <fullName evidence="3">Uncharacterized protein</fullName>
    </submittedName>
</protein>
<dbReference type="PROSITE" id="PS51257">
    <property type="entry name" value="PROKAR_LIPOPROTEIN"/>
    <property type="match status" value="1"/>
</dbReference>
<dbReference type="RefSeq" id="WP_145366495.1">
    <property type="nucleotide sequence ID" value="NZ_CP036275.1"/>
</dbReference>
<feature type="chain" id="PRO_5021713675" evidence="2">
    <location>
        <begin position="27"/>
        <end position="142"/>
    </location>
</feature>
<reference evidence="3 4" key="1">
    <citation type="submission" date="2019-02" db="EMBL/GenBank/DDBJ databases">
        <title>Deep-cultivation of Planctomycetes and their phenomic and genomic characterization uncovers novel biology.</title>
        <authorList>
            <person name="Wiegand S."/>
            <person name="Jogler M."/>
            <person name="Boedeker C."/>
            <person name="Pinto D."/>
            <person name="Vollmers J."/>
            <person name="Rivas-Marin E."/>
            <person name="Kohn T."/>
            <person name="Peeters S.H."/>
            <person name="Heuer A."/>
            <person name="Rast P."/>
            <person name="Oberbeckmann S."/>
            <person name="Bunk B."/>
            <person name="Jeske O."/>
            <person name="Meyerdierks A."/>
            <person name="Storesund J.E."/>
            <person name="Kallscheuer N."/>
            <person name="Luecker S."/>
            <person name="Lage O.M."/>
            <person name="Pohl T."/>
            <person name="Merkel B.J."/>
            <person name="Hornburger P."/>
            <person name="Mueller R.-W."/>
            <person name="Bruemmer F."/>
            <person name="Labrenz M."/>
            <person name="Spormann A.M."/>
            <person name="Op den Camp H."/>
            <person name="Overmann J."/>
            <person name="Amann R."/>
            <person name="Jetten M.S.M."/>
            <person name="Mascher T."/>
            <person name="Medema M.H."/>
            <person name="Devos D.P."/>
            <person name="Kaster A.-K."/>
            <person name="Ovreas L."/>
            <person name="Rohde M."/>
            <person name="Galperin M.Y."/>
            <person name="Jogler C."/>
        </authorList>
    </citation>
    <scope>NUCLEOTIDE SEQUENCE [LARGE SCALE GENOMIC DNA]</scope>
    <source>
        <strain evidence="3 4">Mal4</strain>
    </source>
</reference>
<keyword evidence="2" id="KW-0732">Signal</keyword>
<evidence type="ECO:0000256" key="1">
    <source>
        <dbReference type="SAM" id="Coils"/>
    </source>
</evidence>